<feature type="region of interest" description="Disordered" evidence="1">
    <location>
        <begin position="23"/>
        <end position="72"/>
    </location>
</feature>
<sequence>MRTSTTLLAAALGLASLGAAACDDDKEPAASSASPAAASPSGSSAPASPGTPAPSALPSGIRTKDPKVTGSEIIMIDPSGKKYTRKTMIEMAAGMAAVSGRLPSDFCPRSYKSGIDGGGSFPAGKQAFMEACQAGVRLAH</sequence>
<dbReference type="Proteomes" id="UP001597063">
    <property type="component" value="Unassembled WGS sequence"/>
</dbReference>
<dbReference type="PROSITE" id="PS51257">
    <property type="entry name" value="PROKAR_LIPOPROTEIN"/>
    <property type="match status" value="1"/>
</dbReference>
<feature type="chain" id="PRO_5047422540" description="Lipoprotein" evidence="2">
    <location>
        <begin position="22"/>
        <end position="140"/>
    </location>
</feature>
<evidence type="ECO:0000256" key="1">
    <source>
        <dbReference type="SAM" id="MobiDB-lite"/>
    </source>
</evidence>
<feature type="compositionally biased region" description="Low complexity" evidence="1">
    <location>
        <begin position="29"/>
        <end position="60"/>
    </location>
</feature>
<name>A0ABW2XQY4_9ACTN</name>
<dbReference type="EMBL" id="JBHTGP010000015">
    <property type="protein sequence ID" value="MFD0688749.1"/>
    <property type="molecule type" value="Genomic_DNA"/>
</dbReference>
<keyword evidence="4" id="KW-1185">Reference proteome</keyword>
<evidence type="ECO:0000313" key="3">
    <source>
        <dbReference type="EMBL" id="MFD0688749.1"/>
    </source>
</evidence>
<evidence type="ECO:0000313" key="4">
    <source>
        <dbReference type="Proteomes" id="UP001597063"/>
    </source>
</evidence>
<dbReference type="RefSeq" id="WP_131759543.1">
    <property type="nucleotide sequence ID" value="NZ_CAACUY010000081.1"/>
</dbReference>
<evidence type="ECO:0000256" key="2">
    <source>
        <dbReference type="SAM" id="SignalP"/>
    </source>
</evidence>
<reference evidence="4" key="1">
    <citation type="journal article" date="2019" name="Int. J. Syst. Evol. Microbiol.">
        <title>The Global Catalogue of Microorganisms (GCM) 10K type strain sequencing project: providing services to taxonomists for standard genome sequencing and annotation.</title>
        <authorList>
            <consortium name="The Broad Institute Genomics Platform"/>
            <consortium name="The Broad Institute Genome Sequencing Center for Infectious Disease"/>
            <person name="Wu L."/>
            <person name="Ma J."/>
        </authorList>
    </citation>
    <scope>NUCLEOTIDE SEQUENCE [LARGE SCALE GENOMIC DNA]</scope>
    <source>
        <strain evidence="4">JCM 9371</strain>
    </source>
</reference>
<keyword evidence="2" id="KW-0732">Signal</keyword>
<organism evidence="3 4">
    <name type="scientific">Actinomadura fibrosa</name>
    <dbReference type="NCBI Taxonomy" id="111802"/>
    <lineage>
        <taxon>Bacteria</taxon>
        <taxon>Bacillati</taxon>
        <taxon>Actinomycetota</taxon>
        <taxon>Actinomycetes</taxon>
        <taxon>Streptosporangiales</taxon>
        <taxon>Thermomonosporaceae</taxon>
        <taxon>Actinomadura</taxon>
    </lineage>
</organism>
<proteinExistence type="predicted"/>
<protein>
    <recommendedName>
        <fullName evidence="5">Lipoprotein</fullName>
    </recommendedName>
</protein>
<feature type="signal peptide" evidence="2">
    <location>
        <begin position="1"/>
        <end position="21"/>
    </location>
</feature>
<evidence type="ECO:0008006" key="5">
    <source>
        <dbReference type="Google" id="ProtNLM"/>
    </source>
</evidence>
<comment type="caution">
    <text evidence="3">The sequence shown here is derived from an EMBL/GenBank/DDBJ whole genome shotgun (WGS) entry which is preliminary data.</text>
</comment>
<accession>A0ABW2XQY4</accession>
<gene>
    <name evidence="3" type="ORF">ACFQZM_29945</name>
</gene>